<evidence type="ECO:0000313" key="1">
    <source>
        <dbReference type="EMBL" id="EME43444.1"/>
    </source>
</evidence>
<dbReference type="HOGENOM" id="CLU_2277406_0_0_1"/>
<dbReference type="EMBL" id="KB446540">
    <property type="protein sequence ID" value="EME43444.1"/>
    <property type="molecule type" value="Genomic_DNA"/>
</dbReference>
<proteinExistence type="predicted"/>
<protein>
    <submittedName>
        <fullName evidence="1">Uncharacterized protein</fullName>
    </submittedName>
</protein>
<reference evidence="1 2" key="2">
    <citation type="journal article" date="2012" name="PLoS Pathog.">
        <title>Diverse lifestyles and strategies of plant pathogenesis encoded in the genomes of eighteen Dothideomycetes fungi.</title>
        <authorList>
            <person name="Ohm R.A."/>
            <person name="Feau N."/>
            <person name="Henrissat B."/>
            <person name="Schoch C.L."/>
            <person name="Horwitz B.A."/>
            <person name="Barry K.W."/>
            <person name="Condon B.J."/>
            <person name="Copeland A.C."/>
            <person name="Dhillon B."/>
            <person name="Glaser F."/>
            <person name="Hesse C.N."/>
            <person name="Kosti I."/>
            <person name="LaButti K."/>
            <person name="Lindquist E.A."/>
            <person name="Lucas S."/>
            <person name="Salamov A.A."/>
            <person name="Bradshaw R.E."/>
            <person name="Ciuffetti L."/>
            <person name="Hamelin R.C."/>
            <person name="Kema G.H.J."/>
            <person name="Lawrence C."/>
            <person name="Scott J.A."/>
            <person name="Spatafora J.W."/>
            <person name="Turgeon B.G."/>
            <person name="de Wit P.J.G.M."/>
            <person name="Zhong S."/>
            <person name="Goodwin S.B."/>
            <person name="Grigoriev I.V."/>
        </authorList>
    </citation>
    <scope>NUCLEOTIDE SEQUENCE [LARGE SCALE GENOMIC DNA]</scope>
    <source>
        <strain evidence="2">NZE10 / CBS 128990</strain>
    </source>
</reference>
<name>M2Y5D2_DOTSN</name>
<dbReference type="AlphaFoldDB" id="M2Y5D2"/>
<keyword evidence="2" id="KW-1185">Reference proteome</keyword>
<evidence type="ECO:0000313" key="2">
    <source>
        <dbReference type="Proteomes" id="UP000016933"/>
    </source>
</evidence>
<gene>
    <name evidence="1" type="ORF">DOTSEDRAFT_25386</name>
</gene>
<organism evidence="1 2">
    <name type="scientific">Dothistroma septosporum (strain NZE10 / CBS 128990)</name>
    <name type="common">Red band needle blight fungus</name>
    <name type="synonym">Mycosphaerella pini</name>
    <dbReference type="NCBI Taxonomy" id="675120"/>
    <lineage>
        <taxon>Eukaryota</taxon>
        <taxon>Fungi</taxon>
        <taxon>Dikarya</taxon>
        <taxon>Ascomycota</taxon>
        <taxon>Pezizomycotina</taxon>
        <taxon>Dothideomycetes</taxon>
        <taxon>Dothideomycetidae</taxon>
        <taxon>Mycosphaerellales</taxon>
        <taxon>Mycosphaerellaceae</taxon>
        <taxon>Dothistroma</taxon>
    </lineage>
</organism>
<sequence>MPRKPWTSWPCLPWYPNFHGMLVEDSEENSEALVKGETDGLKKLASFDIAIQPGDHFLRKFGSRIQSLLICQPPTKEISISMRCCYCAPPEHPRWPNPHKRW</sequence>
<accession>M2Y5D2</accession>
<dbReference type="Proteomes" id="UP000016933">
    <property type="component" value="Unassembled WGS sequence"/>
</dbReference>
<reference evidence="2" key="1">
    <citation type="journal article" date="2012" name="PLoS Genet.">
        <title>The genomes of the fungal plant pathogens Cladosporium fulvum and Dothistroma septosporum reveal adaptation to different hosts and lifestyles but also signatures of common ancestry.</title>
        <authorList>
            <person name="de Wit P.J.G.M."/>
            <person name="van der Burgt A."/>
            <person name="Oekmen B."/>
            <person name="Stergiopoulos I."/>
            <person name="Abd-Elsalam K.A."/>
            <person name="Aerts A.L."/>
            <person name="Bahkali A.H."/>
            <person name="Beenen H.G."/>
            <person name="Chettri P."/>
            <person name="Cox M.P."/>
            <person name="Datema E."/>
            <person name="de Vries R.P."/>
            <person name="Dhillon B."/>
            <person name="Ganley A.R."/>
            <person name="Griffiths S.A."/>
            <person name="Guo Y."/>
            <person name="Hamelin R.C."/>
            <person name="Henrissat B."/>
            <person name="Kabir M.S."/>
            <person name="Jashni M.K."/>
            <person name="Kema G."/>
            <person name="Klaubauf S."/>
            <person name="Lapidus A."/>
            <person name="Levasseur A."/>
            <person name="Lindquist E."/>
            <person name="Mehrabi R."/>
            <person name="Ohm R.A."/>
            <person name="Owen T.J."/>
            <person name="Salamov A."/>
            <person name="Schwelm A."/>
            <person name="Schijlen E."/>
            <person name="Sun H."/>
            <person name="van den Burg H.A."/>
            <person name="van Ham R.C.H.J."/>
            <person name="Zhang S."/>
            <person name="Goodwin S.B."/>
            <person name="Grigoriev I.V."/>
            <person name="Collemare J."/>
            <person name="Bradshaw R.E."/>
        </authorList>
    </citation>
    <scope>NUCLEOTIDE SEQUENCE [LARGE SCALE GENOMIC DNA]</scope>
    <source>
        <strain evidence="2">NZE10 / CBS 128990</strain>
    </source>
</reference>